<gene>
    <name evidence="2" type="ORF">H6A60_10890</name>
</gene>
<dbReference type="RefSeq" id="WP_205104537.1">
    <property type="nucleotide sequence ID" value="NZ_JACJJC010000035.1"/>
</dbReference>
<protein>
    <submittedName>
        <fullName evidence="2">Uncharacterized protein</fullName>
    </submittedName>
</protein>
<proteinExistence type="predicted"/>
<comment type="caution">
    <text evidence="2">The sequence shown here is derived from an EMBL/GenBank/DDBJ whole genome shotgun (WGS) entry which is preliminary data.</text>
</comment>
<organism evidence="2 3">
    <name type="scientific">Sutterella massiliensis</name>
    <dbReference type="NCBI Taxonomy" id="1816689"/>
    <lineage>
        <taxon>Bacteria</taxon>
        <taxon>Pseudomonadati</taxon>
        <taxon>Pseudomonadota</taxon>
        <taxon>Betaproteobacteria</taxon>
        <taxon>Burkholderiales</taxon>
        <taxon>Sutterellaceae</taxon>
        <taxon>Sutterella</taxon>
    </lineage>
</organism>
<evidence type="ECO:0000313" key="3">
    <source>
        <dbReference type="Proteomes" id="UP000715095"/>
    </source>
</evidence>
<feature type="compositionally biased region" description="Basic and acidic residues" evidence="1">
    <location>
        <begin position="236"/>
        <end position="252"/>
    </location>
</feature>
<evidence type="ECO:0000313" key="2">
    <source>
        <dbReference type="EMBL" id="MBM6704973.1"/>
    </source>
</evidence>
<evidence type="ECO:0000256" key="1">
    <source>
        <dbReference type="SAM" id="MobiDB-lite"/>
    </source>
</evidence>
<accession>A0ABS2DUH2</accession>
<feature type="region of interest" description="Disordered" evidence="1">
    <location>
        <begin position="227"/>
        <end position="287"/>
    </location>
</feature>
<keyword evidence="3" id="KW-1185">Reference proteome</keyword>
<dbReference type="EMBL" id="JACJJC010000035">
    <property type="protein sequence ID" value="MBM6704973.1"/>
    <property type="molecule type" value="Genomic_DNA"/>
</dbReference>
<sequence>MTDASLGFALRAPGRLKRRSSRASSVGNASPKAKLQIRHVAKTLGRIFWLNRSGEEMSTPSLYFDRIIRWLPETSRRESVKFWRAKKNSFLLDGFRIQDNEFKNSKSSVCKRVLQLCNKQSDAAIVWLAGLAHPTPNSPIGEFYFPDYAKDPSALTLAQVDSLSAVPPFTMCVFSAQVLQEALKRIRERPAENKSQEADKAIFEELDADFNRIVEAVPALREFLTADEGTAEEASDEKSEKAEKSVKEEKAAKAAPETSSTIEKQPPPKSRSQGNGGAYRTGAGRCR</sequence>
<name>A0ABS2DUH2_9BURK</name>
<reference evidence="2 3" key="1">
    <citation type="journal article" date="2021" name="Sci. Rep.">
        <title>The distribution of antibiotic resistance genes in chicken gut microbiota commensals.</title>
        <authorList>
            <person name="Juricova H."/>
            <person name="Matiasovicova J."/>
            <person name="Kubasova T."/>
            <person name="Cejkova D."/>
            <person name="Rychlik I."/>
        </authorList>
    </citation>
    <scope>NUCLEOTIDE SEQUENCE [LARGE SCALE GENOMIC DNA]</scope>
    <source>
        <strain evidence="2 3">An829</strain>
    </source>
</reference>
<dbReference type="Proteomes" id="UP000715095">
    <property type="component" value="Unassembled WGS sequence"/>
</dbReference>